<dbReference type="SMART" id="SM00313">
    <property type="entry name" value="PXA"/>
    <property type="match status" value="1"/>
</dbReference>
<dbReference type="InterPro" id="IPR003114">
    <property type="entry name" value="Phox_assoc"/>
</dbReference>
<comment type="caution">
    <text evidence="3">The sequence shown here is derived from an EMBL/GenBank/DDBJ whole genome shotgun (WGS) entry which is preliminary data.</text>
</comment>
<dbReference type="AlphaFoldDB" id="A0A1V8SVM9"/>
<dbReference type="PANTHER" id="PTHR22775">
    <property type="entry name" value="SORTING NEXIN"/>
    <property type="match status" value="1"/>
</dbReference>
<proteinExistence type="predicted"/>
<dbReference type="STRING" id="1507870.A0A1V8SVM9"/>
<evidence type="ECO:0000259" key="2">
    <source>
        <dbReference type="PROSITE" id="PS51207"/>
    </source>
</evidence>
<evidence type="ECO:0000313" key="4">
    <source>
        <dbReference type="Proteomes" id="UP000192596"/>
    </source>
</evidence>
<keyword evidence="4" id="KW-1185">Reference proteome</keyword>
<protein>
    <recommendedName>
        <fullName evidence="2">PXA domain-containing protein</fullName>
    </recommendedName>
</protein>
<evidence type="ECO:0000313" key="3">
    <source>
        <dbReference type="EMBL" id="OQO03101.1"/>
    </source>
</evidence>
<dbReference type="OrthoDB" id="5582218at2759"/>
<dbReference type="FunCoup" id="A0A1V8SVM9">
    <property type="interactions" value="45"/>
</dbReference>
<dbReference type="EMBL" id="NAJO01000025">
    <property type="protein sequence ID" value="OQO03101.1"/>
    <property type="molecule type" value="Genomic_DNA"/>
</dbReference>
<name>A0A1V8SVM9_9PEZI</name>
<sequence length="470" mass="52312">MALATRRLGRHSRQASKQGSSTPQRRTTDPATEDYIKRILCAHPPADSTTNGTGMQTSELPLDRLLPPLTSSNEVDFQLYALIAIVLDIFVQSWYAKITPDHDFANEVVQIIAHCTRNLEQRLRHVDLESMLLDELPSLFSAHLSAVEVARTNASKAYGRDAIRTIFHTLRPHNALTPDPLTAELLVEQAENENAWCQMLIDRVLPLVLPPEDIDNPTLHALVAEVLSELILCKSVCGKASESWLLWEGVTKLIYALRPRLKPHQQAEAPQIDRLEQFGLLDETRDRPDSKGGLSREKISDTLSRGFWAFLQVVSFASLISRAAVVALVHAARLPARASRVHSMTIDASFILLSHTIHTRLLDPALLPPALQNIRLALFPNNALAPARAPPTPGEVLAIKAECARVIVEAIPDFVRSRFFATDNVSLMHKDVEESLEMIGDEYVNKHLIISIIELIAVRLFPEISEASME</sequence>
<evidence type="ECO:0000256" key="1">
    <source>
        <dbReference type="SAM" id="MobiDB-lite"/>
    </source>
</evidence>
<dbReference type="PANTHER" id="PTHR22775:SF3">
    <property type="entry name" value="SORTING NEXIN-13"/>
    <property type="match status" value="1"/>
</dbReference>
<feature type="region of interest" description="Disordered" evidence="1">
    <location>
        <begin position="1"/>
        <end position="30"/>
    </location>
</feature>
<dbReference type="GO" id="GO:0035091">
    <property type="term" value="F:phosphatidylinositol binding"/>
    <property type="evidence" value="ECO:0007669"/>
    <property type="project" value="TreeGrafter"/>
</dbReference>
<dbReference type="Proteomes" id="UP000192596">
    <property type="component" value="Unassembled WGS sequence"/>
</dbReference>
<dbReference type="PROSITE" id="PS51207">
    <property type="entry name" value="PXA"/>
    <property type="match status" value="1"/>
</dbReference>
<gene>
    <name evidence="3" type="ORF">B0A48_11356</name>
</gene>
<dbReference type="Pfam" id="PF02194">
    <property type="entry name" value="PXA"/>
    <property type="match status" value="1"/>
</dbReference>
<feature type="domain" description="PXA" evidence="2">
    <location>
        <begin position="72"/>
        <end position="258"/>
    </location>
</feature>
<accession>A0A1V8SVM9</accession>
<reference evidence="4" key="1">
    <citation type="submission" date="2017-03" db="EMBL/GenBank/DDBJ databases">
        <title>Genomes of endolithic fungi from Antarctica.</title>
        <authorList>
            <person name="Coleine C."/>
            <person name="Masonjones S."/>
            <person name="Stajich J.E."/>
        </authorList>
    </citation>
    <scope>NUCLEOTIDE SEQUENCE [LARGE SCALE GENOMIC DNA]</scope>
    <source>
        <strain evidence="4">CCFEE 5527</strain>
    </source>
</reference>
<dbReference type="InParanoid" id="A0A1V8SVM9"/>
<organism evidence="3 4">
    <name type="scientific">Cryoendolithus antarcticus</name>
    <dbReference type="NCBI Taxonomy" id="1507870"/>
    <lineage>
        <taxon>Eukaryota</taxon>
        <taxon>Fungi</taxon>
        <taxon>Dikarya</taxon>
        <taxon>Ascomycota</taxon>
        <taxon>Pezizomycotina</taxon>
        <taxon>Dothideomycetes</taxon>
        <taxon>Dothideomycetidae</taxon>
        <taxon>Cladosporiales</taxon>
        <taxon>Cladosporiaceae</taxon>
        <taxon>Cryoendolithus</taxon>
    </lineage>
</organism>
<feature type="compositionally biased region" description="Polar residues" evidence="1">
    <location>
        <begin position="15"/>
        <end position="25"/>
    </location>
</feature>